<keyword evidence="1" id="KW-0732">Signal</keyword>
<accession>A0A4R8PPI8</accession>
<proteinExistence type="predicted"/>
<dbReference type="EMBL" id="QAPF01006547">
    <property type="protein sequence ID" value="TDZ27541.1"/>
    <property type="molecule type" value="Genomic_DNA"/>
</dbReference>
<feature type="signal peptide" evidence="1">
    <location>
        <begin position="1"/>
        <end position="19"/>
    </location>
</feature>
<protein>
    <submittedName>
        <fullName evidence="2">Uncharacterized protein</fullName>
    </submittedName>
</protein>
<evidence type="ECO:0000256" key="1">
    <source>
        <dbReference type="SAM" id="SignalP"/>
    </source>
</evidence>
<dbReference type="AlphaFoldDB" id="A0A4R8PPI8"/>
<dbReference type="Proteomes" id="UP000295604">
    <property type="component" value="Unassembled WGS sequence"/>
</dbReference>
<comment type="caution">
    <text evidence="2">The sequence shown here is derived from an EMBL/GenBank/DDBJ whole genome shotgun (WGS) entry which is preliminary data.</text>
</comment>
<evidence type="ECO:0000313" key="2">
    <source>
        <dbReference type="EMBL" id="TDZ27541.1"/>
    </source>
</evidence>
<keyword evidence="3" id="KW-1185">Reference proteome</keyword>
<evidence type="ECO:0000313" key="3">
    <source>
        <dbReference type="Proteomes" id="UP000295604"/>
    </source>
</evidence>
<organism evidence="2 3">
    <name type="scientific">Colletotrichum sidae</name>
    <dbReference type="NCBI Taxonomy" id="1347389"/>
    <lineage>
        <taxon>Eukaryota</taxon>
        <taxon>Fungi</taxon>
        <taxon>Dikarya</taxon>
        <taxon>Ascomycota</taxon>
        <taxon>Pezizomycotina</taxon>
        <taxon>Sordariomycetes</taxon>
        <taxon>Hypocreomycetidae</taxon>
        <taxon>Glomerellales</taxon>
        <taxon>Glomerellaceae</taxon>
        <taxon>Colletotrichum</taxon>
        <taxon>Colletotrichum orbiculare species complex</taxon>
    </lineage>
</organism>
<name>A0A4R8PPI8_9PEZI</name>
<reference evidence="2 3" key="1">
    <citation type="submission" date="2018-11" db="EMBL/GenBank/DDBJ databases">
        <title>Genome sequence and assembly of Colletotrichum sidae.</title>
        <authorList>
            <person name="Gan P."/>
            <person name="Shirasu K."/>
        </authorList>
    </citation>
    <scope>NUCLEOTIDE SEQUENCE [LARGE SCALE GENOMIC DNA]</scope>
    <source>
        <strain evidence="2 3">CBS 518.97</strain>
    </source>
</reference>
<gene>
    <name evidence="2" type="ORF">C8034_v009751</name>
</gene>
<feature type="chain" id="PRO_5020506265" evidence="1">
    <location>
        <begin position="20"/>
        <end position="62"/>
    </location>
</feature>
<sequence>MRYQAIAASLFAMLAAAYAEKCSGKFCGTTDCGKLPGNPNCVDTPGGSIATEDVSGSPVFAF</sequence>